<evidence type="ECO:0000313" key="2">
    <source>
        <dbReference type="EMBL" id="EGG02156.1"/>
    </source>
</evidence>
<accession>F4RZN5</accession>
<sequence length="225" mass="25357">MVFNHFVRHSGGPSSTSKSNQKEVMGDQPSAVKVEGFEQRQSLTPTNKAMSTGSDKATPASTAVCAAEEGDRPIRERPVLEFPVDGGWVNYMALRNVMDESDLKMYLCFTQMDSAKIDIVLPILESKEFPVDGGWVNYMALQNVMDKSDLKMYLCFTQMDSAGIDIVLPILESKGVNHFDLFLFREYVNMELLKSWDISPGSAARMMLYPLMFYQFQVELDGEFV</sequence>
<dbReference type="GeneID" id="18935976"/>
<evidence type="ECO:0000313" key="3">
    <source>
        <dbReference type="Proteomes" id="UP000001072"/>
    </source>
</evidence>
<protein>
    <submittedName>
        <fullName evidence="2">Uncharacterized protein</fullName>
    </submittedName>
</protein>
<proteinExistence type="predicted"/>
<dbReference type="Proteomes" id="UP000001072">
    <property type="component" value="Unassembled WGS sequence"/>
</dbReference>
<organism evidence="3">
    <name type="scientific">Melampsora larici-populina (strain 98AG31 / pathotype 3-4-7)</name>
    <name type="common">Poplar leaf rust fungus</name>
    <dbReference type="NCBI Taxonomy" id="747676"/>
    <lineage>
        <taxon>Eukaryota</taxon>
        <taxon>Fungi</taxon>
        <taxon>Dikarya</taxon>
        <taxon>Basidiomycota</taxon>
        <taxon>Pucciniomycotina</taxon>
        <taxon>Pucciniomycetes</taxon>
        <taxon>Pucciniales</taxon>
        <taxon>Melampsoraceae</taxon>
        <taxon>Melampsora</taxon>
    </lineage>
</organism>
<dbReference type="InParanoid" id="F4RZN5"/>
<dbReference type="VEuPathDB" id="FungiDB:MELLADRAFT_91611"/>
<name>F4RZN5_MELLP</name>
<evidence type="ECO:0000256" key="1">
    <source>
        <dbReference type="SAM" id="MobiDB-lite"/>
    </source>
</evidence>
<keyword evidence="3" id="KW-1185">Reference proteome</keyword>
<dbReference type="KEGG" id="mlr:MELLADRAFT_91611"/>
<dbReference type="RefSeq" id="XP_007414693.1">
    <property type="nucleotide sequence ID" value="XM_007414631.1"/>
</dbReference>
<dbReference type="EMBL" id="GL883133">
    <property type="protein sequence ID" value="EGG02156.1"/>
    <property type="molecule type" value="Genomic_DNA"/>
</dbReference>
<reference evidence="3" key="1">
    <citation type="journal article" date="2011" name="Proc. Natl. Acad. Sci. U.S.A.">
        <title>Obligate biotrophy features unraveled by the genomic analysis of rust fungi.</title>
        <authorList>
            <person name="Duplessis S."/>
            <person name="Cuomo C.A."/>
            <person name="Lin Y.-C."/>
            <person name="Aerts A."/>
            <person name="Tisserant E."/>
            <person name="Veneault-Fourrey C."/>
            <person name="Joly D.L."/>
            <person name="Hacquard S."/>
            <person name="Amselem J."/>
            <person name="Cantarel B.L."/>
            <person name="Chiu R."/>
            <person name="Coutinho P.M."/>
            <person name="Feau N."/>
            <person name="Field M."/>
            <person name="Frey P."/>
            <person name="Gelhaye E."/>
            <person name="Goldberg J."/>
            <person name="Grabherr M.G."/>
            <person name="Kodira C.D."/>
            <person name="Kohler A."/>
            <person name="Kuees U."/>
            <person name="Lindquist E.A."/>
            <person name="Lucas S.M."/>
            <person name="Mago R."/>
            <person name="Mauceli E."/>
            <person name="Morin E."/>
            <person name="Murat C."/>
            <person name="Pangilinan J.L."/>
            <person name="Park R."/>
            <person name="Pearson M."/>
            <person name="Quesneville H."/>
            <person name="Rouhier N."/>
            <person name="Sakthikumar S."/>
            <person name="Salamov A.A."/>
            <person name="Schmutz J."/>
            <person name="Selles B."/>
            <person name="Shapiro H."/>
            <person name="Tanguay P."/>
            <person name="Tuskan G.A."/>
            <person name="Henrissat B."/>
            <person name="Van de Peer Y."/>
            <person name="Rouze P."/>
            <person name="Ellis J.G."/>
            <person name="Dodds P.N."/>
            <person name="Schein J.E."/>
            <person name="Zhong S."/>
            <person name="Hamelin R.C."/>
            <person name="Grigoriev I.V."/>
            <person name="Szabo L.J."/>
            <person name="Martin F."/>
        </authorList>
    </citation>
    <scope>NUCLEOTIDE SEQUENCE [LARGE SCALE GENOMIC DNA]</scope>
    <source>
        <strain evidence="3">98AG31 / pathotype 3-4-7</strain>
    </source>
</reference>
<gene>
    <name evidence="2" type="ORF">MELLADRAFT_91611</name>
</gene>
<dbReference type="HOGENOM" id="CLU_1230183_0_0_1"/>
<feature type="compositionally biased region" description="Polar residues" evidence="1">
    <location>
        <begin position="39"/>
        <end position="61"/>
    </location>
</feature>
<feature type="region of interest" description="Disordered" evidence="1">
    <location>
        <begin position="1"/>
        <end position="61"/>
    </location>
</feature>
<dbReference type="AlphaFoldDB" id="F4RZN5"/>